<proteinExistence type="inferred from homology"/>
<organism evidence="8 9">
    <name type="scientific">Methyloradius palustris</name>
    <dbReference type="NCBI Taxonomy" id="2778876"/>
    <lineage>
        <taxon>Bacteria</taxon>
        <taxon>Pseudomonadati</taxon>
        <taxon>Pseudomonadota</taxon>
        <taxon>Betaproteobacteria</taxon>
        <taxon>Nitrosomonadales</taxon>
        <taxon>Methylophilaceae</taxon>
        <taxon>Methyloradius</taxon>
    </lineage>
</organism>
<evidence type="ECO:0000256" key="5">
    <source>
        <dbReference type="ARBA" id="ARBA00023274"/>
    </source>
</evidence>
<dbReference type="CDD" id="cd00432">
    <property type="entry name" value="Ribosomal_L18_L5e"/>
    <property type="match status" value="1"/>
</dbReference>
<keyword evidence="3 7" id="KW-0694">RNA-binding</keyword>
<dbReference type="EMBL" id="AP024110">
    <property type="protein sequence ID" value="BCM24035.1"/>
    <property type="molecule type" value="Genomic_DNA"/>
</dbReference>
<dbReference type="InterPro" id="IPR057268">
    <property type="entry name" value="Ribosomal_L18"/>
</dbReference>
<comment type="function">
    <text evidence="7">This is one of the proteins that bind and probably mediate the attachment of the 5S RNA into the large ribosomal subunit, where it forms part of the central protuberance.</text>
</comment>
<evidence type="ECO:0000256" key="2">
    <source>
        <dbReference type="ARBA" id="ARBA00022730"/>
    </source>
</evidence>
<reference evidence="8" key="1">
    <citation type="journal article" date="2021" name="Arch. Microbiol.">
        <title>Methyloradius palustris gen. nov., sp. nov., a methanol-oxidizing bacterium isolated from snow.</title>
        <authorList>
            <person name="Miyadera T."/>
            <person name="Kojima H."/>
            <person name="Fukui M."/>
        </authorList>
    </citation>
    <scope>NUCLEOTIDE SEQUENCE</scope>
    <source>
        <strain evidence="8">Zm11</strain>
    </source>
</reference>
<dbReference type="GO" id="GO:0003735">
    <property type="term" value="F:structural constituent of ribosome"/>
    <property type="evidence" value="ECO:0007669"/>
    <property type="project" value="InterPro"/>
</dbReference>
<dbReference type="GO" id="GO:0022625">
    <property type="term" value="C:cytosolic large ribosomal subunit"/>
    <property type="evidence" value="ECO:0007669"/>
    <property type="project" value="TreeGrafter"/>
</dbReference>
<dbReference type="Proteomes" id="UP000826722">
    <property type="component" value="Chromosome"/>
</dbReference>
<dbReference type="GO" id="GO:0006412">
    <property type="term" value="P:translation"/>
    <property type="evidence" value="ECO:0007669"/>
    <property type="project" value="UniProtKB-UniRule"/>
</dbReference>
<evidence type="ECO:0000313" key="8">
    <source>
        <dbReference type="EMBL" id="BCM24035.1"/>
    </source>
</evidence>
<evidence type="ECO:0000313" key="9">
    <source>
        <dbReference type="Proteomes" id="UP000826722"/>
    </source>
</evidence>
<dbReference type="Gene3D" id="3.30.420.100">
    <property type="match status" value="1"/>
</dbReference>
<evidence type="ECO:0000256" key="7">
    <source>
        <dbReference type="HAMAP-Rule" id="MF_01337"/>
    </source>
</evidence>
<evidence type="ECO:0000256" key="1">
    <source>
        <dbReference type="ARBA" id="ARBA00007116"/>
    </source>
</evidence>
<dbReference type="SUPFAM" id="SSF53137">
    <property type="entry name" value="Translational machinery components"/>
    <property type="match status" value="1"/>
</dbReference>
<comment type="subunit">
    <text evidence="7">Part of the 50S ribosomal subunit; part of the 5S rRNA/L5/L18/L25 subcomplex. Contacts the 5S and 23S rRNAs.</text>
</comment>
<evidence type="ECO:0000256" key="3">
    <source>
        <dbReference type="ARBA" id="ARBA00022884"/>
    </source>
</evidence>
<keyword evidence="9" id="KW-1185">Reference proteome</keyword>
<dbReference type="RefSeq" id="WP_221764598.1">
    <property type="nucleotide sequence ID" value="NZ_AP024110.1"/>
</dbReference>
<dbReference type="GO" id="GO:0008097">
    <property type="term" value="F:5S rRNA binding"/>
    <property type="evidence" value="ECO:0007669"/>
    <property type="project" value="TreeGrafter"/>
</dbReference>
<dbReference type="NCBIfam" id="TIGR00060">
    <property type="entry name" value="L18_bact"/>
    <property type="match status" value="1"/>
</dbReference>
<keyword evidence="2 7" id="KW-0699">rRNA-binding</keyword>
<evidence type="ECO:0000256" key="4">
    <source>
        <dbReference type="ARBA" id="ARBA00022980"/>
    </source>
</evidence>
<name>A0A8D5FYF5_9PROT</name>
<dbReference type="KEGG" id="mpau:ZMTM_02940"/>
<dbReference type="PANTHER" id="PTHR12899">
    <property type="entry name" value="39S RIBOSOMAL PROTEIN L18, MITOCHONDRIAL"/>
    <property type="match status" value="1"/>
</dbReference>
<accession>A0A8D5FYF5</accession>
<dbReference type="AlphaFoldDB" id="A0A8D5FYF5"/>
<evidence type="ECO:0000256" key="6">
    <source>
        <dbReference type="ARBA" id="ARBA00035197"/>
    </source>
</evidence>
<dbReference type="PANTHER" id="PTHR12899:SF3">
    <property type="entry name" value="LARGE RIBOSOMAL SUBUNIT PROTEIN UL18M"/>
    <property type="match status" value="1"/>
</dbReference>
<dbReference type="HAMAP" id="MF_01337_B">
    <property type="entry name" value="Ribosomal_uL18_B"/>
    <property type="match status" value="1"/>
</dbReference>
<dbReference type="Pfam" id="PF00861">
    <property type="entry name" value="Ribosomal_L18p"/>
    <property type="match status" value="1"/>
</dbReference>
<sequence length="121" mass="13096">MTNNVNNVNPRLRRARKTRAKIAELKVTRLSVHRSNGHIYAQIIAETGDKVLASASTVEVEVRKDIKNGGNIAAAAAIGKRIAEKAKAAGITQVAFDRSGYKYHGRIKALADAARENGLTF</sequence>
<keyword evidence="4 7" id="KW-0689">Ribosomal protein</keyword>
<keyword evidence="5 7" id="KW-0687">Ribonucleoprotein</keyword>
<protein>
    <recommendedName>
        <fullName evidence="6 7">Large ribosomal subunit protein uL18</fullName>
    </recommendedName>
</protein>
<dbReference type="InterPro" id="IPR005484">
    <property type="entry name" value="Ribosomal_uL18_bac/plant/anim"/>
</dbReference>
<comment type="similarity">
    <text evidence="1 7">Belongs to the universal ribosomal protein uL18 family.</text>
</comment>
<dbReference type="InterPro" id="IPR004389">
    <property type="entry name" value="Ribosomal_uL18_bac-type"/>
</dbReference>
<dbReference type="FunFam" id="3.30.420.100:FF:000001">
    <property type="entry name" value="50S ribosomal protein L18"/>
    <property type="match status" value="1"/>
</dbReference>
<gene>
    <name evidence="7 8" type="primary">rplR</name>
    <name evidence="8" type="ORF">ZMTM_02940</name>
</gene>